<organism evidence="2">
    <name type="scientific">Rhizophagus irregularis (strain DAOM 181602 / DAOM 197198 / MUCL 43194)</name>
    <name type="common">Arbuscular mycorrhizal fungus</name>
    <name type="synonym">Glomus intraradices</name>
    <dbReference type="NCBI Taxonomy" id="747089"/>
    <lineage>
        <taxon>Eukaryota</taxon>
        <taxon>Fungi</taxon>
        <taxon>Fungi incertae sedis</taxon>
        <taxon>Mucoromycota</taxon>
        <taxon>Glomeromycotina</taxon>
        <taxon>Glomeromycetes</taxon>
        <taxon>Glomerales</taxon>
        <taxon>Glomeraceae</taxon>
        <taxon>Rhizophagus</taxon>
    </lineage>
</organism>
<dbReference type="HOGENOM" id="CLU_1960761_0_0_1"/>
<evidence type="ECO:0000313" key="2">
    <source>
        <dbReference type="EMBL" id="ERZ97140.1"/>
    </source>
</evidence>
<dbReference type="AlphaFoldDB" id="U9T181"/>
<evidence type="ECO:0000256" key="1">
    <source>
        <dbReference type="SAM" id="MobiDB-lite"/>
    </source>
</evidence>
<accession>U9T181</accession>
<feature type="compositionally biased region" description="Acidic residues" evidence="1">
    <location>
        <begin position="88"/>
        <end position="101"/>
    </location>
</feature>
<gene>
    <name evidence="2" type="ORF">GLOINDRAFT_89140</name>
</gene>
<protein>
    <submittedName>
        <fullName evidence="2">Uncharacterized protein</fullName>
    </submittedName>
</protein>
<name>U9T181_RHIID</name>
<dbReference type="EMBL" id="KI299848">
    <property type="protein sequence ID" value="ERZ97140.1"/>
    <property type="molecule type" value="Genomic_DNA"/>
</dbReference>
<sequence>MYLFKIKKNLSDFRFFFKLCKWSNLSLLDVNFSSSESKSSQPIDEPLNNANFSIHENWTNMVDRGDDKCNFTDVENELTSDSPTNESSDSEDSLENMSDFDEELSDEMSCALKLLDIKSHCNIKVWCA</sequence>
<feature type="region of interest" description="Disordered" evidence="1">
    <location>
        <begin position="74"/>
        <end position="101"/>
    </location>
</feature>
<proteinExistence type="predicted"/>
<reference evidence="2" key="1">
    <citation type="submission" date="2013-07" db="EMBL/GenBank/DDBJ databases">
        <title>The genome of an arbuscular mycorrhizal fungus provides insights into the evolution of the oldest plant symbiosis.</title>
        <authorList>
            <consortium name="DOE Joint Genome Institute"/>
            <person name="Tisserant E."/>
            <person name="Malbreil M."/>
            <person name="Kuo A."/>
            <person name="Kohler A."/>
            <person name="Symeonidi A."/>
            <person name="Balestrini R."/>
            <person name="Charron P."/>
            <person name="Duensing N."/>
            <person name="Frei-dit-Frey N."/>
            <person name="Gianinazzi-Pearson V."/>
            <person name="Gilbert B."/>
            <person name="Handa Y."/>
            <person name="Hijri M."/>
            <person name="Kaul R."/>
            <person name="Kawaguchi M."/>
            <person name="Krajinski F."/>
            <person name="Lammers P."/>
            <person name="Lapierre D."/>
            <person name="Masclaux F.G."/>
            <person name="Murat C."/>
            <person name="Morin E."/>
            <person name="Ndikumana S."/>
            <person name="Pagni M."/>
            <person name="Petitpierre D."/>
            <person name="Requena N."/>
            <person name="Rosikiewicz P."/>
            <person name="Riley R."/>
            <person name="Saito K."/>
            <person name="San Clemente H."/>
            <person name="Shapiro H."/>
            <person name="van Tuinen D."/>
            <person name="Becard G."/>
            <person name="Bonfante P."/>
            <person name="Paszkowski U."/>
            <person name="Shachar-Hill Y."/>
            <person name="Young J.P."/>
            <person name="Sanders I.R."/>
            <person name="Henrissat B."/>
            <person name="Rensing S.A."/>
            <person name="Grigoriev I.V."/>
            <person name="Corradi N."/>
            <person name="Roux C."/>
            <person name="Martin F."/>
        </authorList>
    </citation>
    <scope>NUCLEOTIDE SEQUENCE</scope>
    <source>
        <strain evidence="2">DAOM 197198</strain>
    </source>
</reference>